<accession>A0A2Z3GN39</accession>
<proteinExistence type="predicted"/>
<dbReference type="OrthoDB" id="333971at2"/>
<name>A0A2Z3GN39_9BACT</name>
<protein>
    <submittedName>
        <fullName evidence="1">Uncharacterized protein</fullName>
    </submittedName>
</protein>
<sequence length="73" mass="8202">MPARPGSITVAIEPIYNDVTAVHRWLLGENCRRQWAAPVKMRVFHLATKKSGLKILERGGLQTKSLRMQDTTG</sequence>
<evidence type="ECO:0000313" key="1">
    <source>
        <dbReference type="EMBL" id="AWM33167.1"/>
    </source>
</evidence>
<dbReference type="EMBL" id="CP029145">
    <property type="protein sequence ID" value="AWM33167.1"/>
    <property type="molecule type" value="Genomic_DNA"/>
</dbReference>
<dbReference type="KEGG" id="hnv:DDQ68_10495"/>
<organism evidence="1 2">
    <name type="scientific">Hymenobacter nivis</name>
    <dbReference type="NCBI Taxonomy" id="1850093"/>
    <lineage>
        <taxon>Bacteria</taxon>
        <taxon>Pseudomonadati</taxon>
        <taxon>Bacteroidota</taxon>
        <taxon>Cytophagia</taxon>
        <taxon>Cytophagales</taxon>
        <taxon>Hymenobacteraceae</taxon>
        <taxon>Hymenobacter</taxon>
    </lineage>
</organism>
<gene>
    <name evidence="1" type="ORF">DDQ68_10495</name>
</gene>
<keyword evidence="2" id="KW-1185">Reference proteome</keyword>
<reference evidence="2" key="1">
    <citation type="submission" date="2018-04" db="EMBL/GenBank/DDBJ databases">
        <title>Complete genome of Antarctic heterotrophic bacterium Hymenobacter nivis.</title>
        <authorList>
            <person name="Terashima M."/>
        </authorList>
    </citation>
    <scope>NUCLEOTIDE SEQUENCE [LARGE SCALE GENOMIC DNA]</scope>
    <source>
        <strain evidence="2">NBRC 111535</strain>
    </source>
</reference>
<evidence type="ECO:0000313" key="2">
    <source>
        <dbReference type="Proteomes" id="UP000245999"/>
    </source>
</evidence>
<dbReference type="AlphaFoldDB" id="A0A2Z3GN39"/>
<dbReference type="RefSeq" id="WP_109656254.1">
    <property type="nucleotide sequence ID" value="NZ_CP029145.1"/>
</dbReference>
<dbReference type="Proteomes" id="UP000245999">
    <property type="component" value="Chromosome"/>
</dbReference>